<evidence type="ECO:0000313" key="3">
    <source>
        <dbReference type="Proteomes" id="UP000235786"/>
    </source>
</evidence>
<feature type="region of interest" description="Disordered" evidence="1">
    <location>
        <begin position="372"/>
        <end position="391"/>
    </location>
</feature>
<sequence>MEHAHVYPSPQKLQQASRGQQLSRYHGGPHPLRNASYVSSTNKPISPTTQIFQPLASTYSNCPSAVTSNNSQRASPAHASMGPPPIQAQIPALNPAAYRTTDEQALSEATKSWPATAHALLKDLIITCALYSTPKTAEEHDKLVELYERFHADIKTLGMNLATDDDILWKLFRAKVGLIQAEILGQGEIISTPQGLVWTAVPRKKVFLTKPRQEPLSTPPTTPVLPTESLKDGFESWNAMNGKAQARIIGKILRAAKNPQRIMLECEAFCAELRSKEKEARDNEGQPFAPLQAKEINERPTQRPTPSKTPDPVAKKSLDLQAMIDQSLREVRMKRALEKRAREASEEEIDEGEEDVERKHRKRHYGRDLDLVIPLPTEPDDARTTASISRPSKSFPQPIKLNPIMYDDFALDSYRQFCEAREQVVISPGIRFQVSLPTVFSVIINRILPAYHADVELVYEAAMLSAVLRIQDHIPAQDLAIQWDVALEFAALELVGTGREMPACYPYGLKPRPWFSPLKEGLVERILKLSHAVDEGVELGFHLCYGDAGHQHFIEPEDSAVLVEMANAISNGVKRDVNWIHMPVPKDRVDEAYYAPLKELNLRKETELYLGLVHGGDLEGTWKRIEIAAKVVEIFGVTSECGMGRMSKDEFDSVLEILATVTAES</sequence>
<name>A0A2J6RZ42_HYAVF</name>
<dbReference type="Proteomes" id="UP000235786">
    <property type="component" value="Unassembled WGS sequence"/>
</dbReference>
<dbReference type="AlphaFoldDB" id="A0A2J6RZ42"/>
<reference evidence="2 3" key="1">
    <citation type="submission" date="2016-04" db="EMBL/GenBank/DDBJ databases">
        <title>A degradative enzymes factory behind the ericoid mycorrhizal symbiosis.</title>
        <authorList>
            <consortium name="DOE Joint Genome Institute"/>
            <person name="Martino E."/>
            <person name="Morin E."/>
            <person name="Grelet G."/>
            <person name="Kuo A."/>
            <person name="Kohler A."/>
            <person name="Daghino S."/>
            <person name="Barry K."/>
            <person name="Choi C."/>
            <person name="Cichocki N."/>
            <person name="Clum A."/>
            <person name="Copeland A."/>
            <person name="Hainaut M."/>
            <person name="Haridas S."/>
            <person name="Labutti K."/>
            <person name="Lindquist E."/>
            <person name="Lipzen A."/>
            <person name="Khouja H.-R."/>
            <person name="Murat C."/>
            <person name="Ohm R."/>
            <person name="Olson A."/>
            <person name="Spatafora J."/>
            <person name="Veneault-Fourrey C."/>
            <person name="Henrissat B."/>
            <person name="Grigoriev I."/>
            <person name="Martin F."/>
            <person name="Perotto S."/>
        </authorList>
    </citation>
    <scope>NUCLEOTIDE SEQUENCE [LARGE SCALE GENOMIC DNA]</scope>
    <source>
        <strain evidence="2 3">F</strain>
    </source>
</reference>
<dbReference type="SUPFAM" id="SSF51726">
    <property type="entry name" value="UROD/MetE-like"/>
    <property type="match status" value="1"/>
</dbReference>
<organism evidence="2 3">
    <name type="scientific">Hyaloscypha variabilis (strain UAMH 11265 / GT02V1 / F)</name>
    <name type="common">Meliniomyces variabilis</name>
    <dbReference type="NCBI Taxonomy" id="1149755"/>
    <lineage>
        <taxon>Eukaryota</taxon>
        <taxon>Fungi</taxon>
        <taxon>Dikarya</taxon>
        <taxon>Ascomycota</taxon>
        <taxon>Pezizomycotina</taxon>
        <taxon>Leotiomycetes</taxon>
        <taxon>Helotiales</taxon>
        <taxon>Hyaloscyphaceae</taxon>
        <taxon>Hyaloscypha</taxon>
        <taxon>Hyaloscypha variabilis</taxon>
    </lineage>
</organism>
<dbReference type="Gene3D" id="3.20.20.210">
    <property type="match status" value="1"/>
</dbReference>
<dbReference type="OrthoDB" id="5422863at2759"/>
<feature type="region of interest" description="Disordered" evidence="1">
    <location>
        <begin position="339"/>
        <end position="361"/>
    </location>
</feature>
<dbReference type="EMBL" id="KZ613942">
    <property type="protein sequence ID" value="PMD43784.1"/>
    <property type="molecule type" value="Genomic_DNA"/>
</dbReference>
<dbReference type="InterPro" id="IPR038071">
    <property type="entry name" value="UROD/MetE-like_sf"/>
</dbReference>
<keyword evidence="3" id="KW-1185">Reference proteome</keyword>
<feature type="region of interest" description="Disordered" evidence="1">
    <location>
        <begin position="280"/>
        <end position="317"/>
    </location>
</feature>
<evidence type="ECO:0000313" key="2">
    <source>
        <dbReference type="EMBL" id="PMD43784.1"/>
    </source>
</evidence>
<evidence type="ECO:0000256" key="1">
    <source>
        <dbReference type="SAM" id="MobiDB-lite"/>
    </source>
</evidence>
<feature type="region of interest" description="Disordered" evidence="1">
    <location>
        <begin position="1"/>
        <end position="40"/>
    </location>
</feature>
<feature type="compositionally biased region" description="Polar residues" evidence="1">
    <location>
        <begin position="11"/>
        <end position="23"/>
    </location>
</feature>
<accession>A0A2J6RZ42</accession>
<protein>
    <submittedName>
        <fullName evidence="2">Uncharacterized protein</fullName>
    </submittedName>
</protein>
<gene>
    <name evidence="2" type="ORF">L207DRAFT_580612</name>
</gene>
<proteinExistence type="predicted"/>
<feature type="compositionally biased region" description="Acidic residues" evidence="1">
    <location>
        <begin position="345"/>
        <end position="355"/>
    </location>
</feature>